<evidence type="ECO:0000256" key="1">
    <source>
        <dbReference type="ARBA" id="ARBA00006217"/>
    </source>
</evidence>
<reference evidence="4" key="1">
    <citation type="submission" date="2017-09" db="EMBL/GenBank/DDBJ databases">
        <authorList>
            <person name="Varghese N."/>
            <person name="Submissions S."/>
        </authorList>
    </citation>
    <scope>NUCLEOTIDE SEQUENCE [LARGE SCALE GENOMIC DNA]</scope>
    <source>
        <strain evidence="4">CGMCC 1.12641</strain>
    </source>
</reference>
<dbReference type="CDD" id="cd03378">
    <property type="entry name" value="beta_CA_cladeC"/>
    <property type="match status" value="1"/>
</dbReference>
<dbReference type="GO" id="GO:0004089">
    <property type="term" value="F:carbonate dehydratase activity"/>
    <property type="evidence" value="ECO:0007669"/>
    <property type="project" value="InterPro"/>
</dbReference>
<dbReference type="InterPro" id="IPR036874">
    <property type="entry name" value="Carbonic_anhydrase_sf"/>
</dbReference>
<dbReference type="OrthoDB" id="9797527at2"/>
<comment type="similarity">
    <text evidence="1">Belongs to the beta-class carbonic anhydrase family.</text>
</comment>
<evidence type="ECO:0000313" key="3">
    <source>
        <dbReference type="EMBL" id="SOC81407.1"/>
    </source>
</evidence>
<keyword evidence="2" id="KW-0479">Metal-binding</keyword>
<dbReference type="AlphaFoldDB" id="A0A285X7T1"/>
<proteinExistence type="inferred from homology"/>
<feature type="binding site" evidence="2">
    <location>
        <position position="107"/>
    </location>
    <ligand>
        <name>Zn(2+)</name>
        <dbReference type="ChEBI" id="CHEBI:29105"/>
    </ligand>
</feature>
<dbReference type="InterPro" id="IPR001765">
    <property type="entry name" value="Carbonic_anhydrase"/>
</dbReference>
<protein>
    <submittedName>
        <fullName evidence="3">Carbonic anhydrase</fullName>
    </submittedName>
</protein>
<evidence type="ECO:0000313" key="4">
    <source>
        <dbReference type="Proteomes" id="UP000219193"/>
    </source>
</evidence>
<evidence type="ECO:0000256" key="2">
    <source>
        <dbReference type="PIRSR" id="PIRSR601765-1"/>
    </source>
</evidence>
<accession>A0A285X7T1</accession>
<dbReference type="Proteomes" id="UP000219193">
    <property type="component" value="Unassembled WGS sequence"/>
</dbReference>
<name>A0A285X7T1_9FLAO</name>
<keyword evidence="2" id="KW-0862">Zinc</keyword>
<dbReference type="EMBL" id="OCMF01000005">
    <property type="protein sequence ID" value="SOC81407.1"/>
    <property type="molecule type" value="Genomic_DNA"/>
</dbReference>
<dbReference type="SMART" id="SM00947">
    <property type="entry name" value="Pro_CA"/>
    <property type="match status" value="1"/>
</dbReference>
<dbReference type="SUPFAM" id="SSF53056">
    <property type="entry name" value="beta-carbonic anhydrase, cab"/>
    <property type="match status" value="1"/>
</dbReference>
<dbReference type="Gene3D" id="3.40.1050.10">
    <property type="entry name" value="Carbonic anhydrase"/>
    <property type="match status" value="1"/>
</dbReference>
<dbReference type="PANTHER" id="PTHR11002:SF79">
    <property type="entry name" value="CARBONIC ANHYDRASE 2"/>
    <property type="match status" value="1"/>
</dbReference>
<dbReference type="GO" id="GO:0008270">
    <property type="term" value="F:zinc ion binding"/>
    <property type="evidence" value="ECO:0007669"/>
    <property type="project" value="InterPro"/>
</dbReference>
<comment type="cofactor">
    <cofactor evidence="2">
        <name>Zn(2+)</name>
        <dbReference type="ChEBI" id="CHEBI:29105"/>
    </cofactor>
    <text evidence="2">Binds 1 zinc ion per subunit.</text>
</comment>
<organism evidence="3 4">
    <name type="scientific">Salinimicrobium sediminis</name>
    <dbReference type="NCBI Taxonomy" id="1343891"/>
    <lineage>
        <taxon>Bacteria</taxon>
        <taxon>Pseudomonadati</taxon>
        <taxon>Bacteroidota</taxon>
        <taxon>Flavobacteriia</taxon>
        <taxon>Flavobacteriales</taxon>
        <taxon>Flavobacteriaceae</taxon>
        <taxon>Salinimicrobium</taxon>
    </lineage>
</organism>
<feature type="binding site" evidence="2">
    <location>
        <position position="109"/>
    </location>
    <ligand>
        <name>Zn(2+)</name>
        <dbReference type="ChEBI" id="CHEBI:29105"/>
    </ligand>
</feature>
<sequence length="256" mass="28244">MKKLNLLTYIFLTALLFTSCGETGESNEPVEETQDTEVTINNNEQEQHVDRVLTAEERDALTPDDVVAEFHEGNTRYIKDSLTLRDRQTRIAQTGEAQNPKGMVLSCIDSRVPVEEIFDQGLGDLFVGRIAGNFADTEMLGSMEYATKVAGSKVLVVLGHKNCGAVKSAIEGVKLGNITALLDHIEPAIAITDGFPEDQRSIKNEDYVNAVIKNNVRHTIEEMREKSPIIAELENNGDIKILGAFYDVSNGTVKFL</sequence>
<dbReference type="Pfam" id="PF00484">
    <property type="entry name" value="Pro_CA"/>
    <property type="match status" value="1"/>
</dbReference>
<dbReference type="RefSeq" id="WP_097057188.1">
    <property type="nucleotide sequence ID" value="NZ_OCMF01000005.1"/>
</dbReference>
<dbReference type="PROSITE" id="PS51257">
    <property type="entry name" value="PROKAR_LIPOPROTEIN"/>
    <property type="match status" value="1"/>
</dbReference>
<gene>
    <name evidence="3" type="ORF">SAMN06296241_2983</name>
</gene>
<feature type="binding site" evidence="2">
    <location>
        <position position="160"/>
    </location>
    <ligand>
        <name>Zn(2+)</name>
        <dbReference type="ChEBI" id="CHEBI:29105"/>
    </ligand>
</feature>
<feature type="binding site" evidence="2">
    <location>
        <position position="163"/>
    </location>
    <ligand>
        <name>Zn(2+)</name>
        <dbReference type="ChEBI" id="CHEBI:29105"/>
    </ligand>
</feature>
<keyword evidence="4" id="KW-1185">Reference proteome</keyword>
<dbReference type="NCBIfam" id="NF011765">
    <property type="entry name" value="PRK15219.1"/>
    <property type="match status" value="1"/>
</dbReference>
<dbReference type="PANTHER" id="PTHR11002">
    <property type="entry name" value="CARBONIC ANHYDRASE"/>
    <property type="match status" value="1"/>
</dbReference>